<dbReference type="AlphaFoldDB" id="Q2HGP2"/>
<feature type="compositionally biased region" description="Basic and acidic residues" evidence="1">
    <location>
        <begin position="31"/>
        <end position="48"/>
    </location>
</feature>
<dbReference type="Proteomes" id="UP000001056">
    <property type="component" value="Unassembled WGS sequence"/>
</dbReference>
<evidence type="ECO:0000256" key="1">
    <source>
        <dbReference type="SAM" id="MobiDB-lite"/>
    </source>
</evidence>
<sequence length="653" mass="72459">MSPPTGPERPLRRRRRRRARNVGSGSGSGNRESHDDSHDDSYDLSHDEVNEEGSIDNALSSGKPSRGRHRVDTQAASVPRSHRHGRPPRPGNAQPSVSQDAPHTPKPRVCNRSTLLGLLTASMVAAFWVWFGWGWWLSRGWAGDPRVNTWVSKLRPDNIRMVASPSLLTDDFVAIAESSMNASIHLFLPHRTSNITFTLDAPGLPRPDVASRIPKHAPLLVGLVNATLTLGLMEKLWPTLIRAASDLLVSGLPPTHPDYHNLNESLAEPPEPERISLVRASGSWEDVYAMGRAWPSDGRNLLGRLAFRIRSEAEESAQATTGSRHGSGGGGAAGMPKVGSAQPPDPRELLQHASRHRIPGYTLPRYLASLRPSSGTSAQVDKMHVGLTTWATKSLRVPPGLKIGLDVRKDGGLWMGFDGMCPIGERLRETSEGRCGSRGRDFIPSCVIPFQFIGIGSKCCGQDCITNLRDALCIAEEFLSSVAAAAERVRATVVEEHRRDSISPFKRLINRYVYEDDITARTRTLDRALAAFYPLYSALKMQRRHLAGVASRLRRTCLVQDTLRARLYSALTNQSWWWDLEWDSVGHKVVLTYVTLPERQDTLNLLEKADHRIGSEEAAIWKREDPLKDFVKQLKTELSAGWLERIGLGNLRR</sequence>
<evidence type="ECO:0000313" key="4">
    <source>
        <dbReference type="Proteomes" id="UP000001056"/>
    </source>
</evidence>
<evidence type="ECO:0000313" key="3">
    <source>
        <dbReference type="EMBL" id="EAQ92377.1"/>
    </source>
</evidence>
<dbReference type="VEuPathDB" id="FungiDB:CHGG_00612"/>
<protein>
    <submittedName>
        <fullName evidence="3">Uncharacterized protein</fullName>
    </submittedName>
</protein>
<keyword evidence="2" id="KW-0812">Transmembrane</keyword>
<dbReference type="HOGENOM" id="CLU_419758_0_0_1"/>
<gene>
    <name evidence="3" type="ORF">CHGG_00612</name>
</gene>
<dbReference type="InParanoid" id="Q2HGP2"/>
<dbReference type="eggNOG" id="ENOG502RKHT">
    <property type="taxonomic scope" value="Eukaryota"/>
</dbReference>
<accession>Q2HGP2</accession>
<keyword evidence="4" id="KW-1185">Reference proteome</keyword>
<name>Q2HGP2_CHAGB</name>
<feature type="region of interest" description="Disordered" evidence="1">
    <location>
        <begin position="313"/>
        <end position="347"/>
    </location>
</feature>
<reference evidence="4" key="1">
    <citation type="journal article" date="2015" name="Genome Announc.">
        <title>Draft genome sequence of the cellulolytic fungus Chaetomium globosum.</title>
        <authorList>
            <person name="Cuomo C.A."/>
            <person name="Untereiner W.A."/>
            <person name="Ma L.-J."/>
            <person name="Grabherr M."/>
            <person name="Birren B.W."/>
        </authorList>
    </citation>
    <scope>NUCLEOTIDE SEQUENCE [LARGE SCALE GENOMIC DNA]</scope>
    <source>
        <strain evidence="4">ATCC 6205 / CBS 148.51 / DSM 1962 / NBRC 6347 / NRRL 1970</strain>
    </source>
</reference>
<organism evidence="3 4">
    <name type="scientific">Chaetomium globosum (strain ATCC 6205 / CBS 148.51 / DSM 1962 / NBRC 6347 / NRRL 1970)</name>
    <name type="common">Soil fungus</name>
    <dbReference type="NCBI Taxonomy" id="306901"/>
    <lineage>
        <taxon>Eukaryota</taxon>
        <taxon>Fungi</taxon>
        <taxon>Dikarya</taxon>
        <taxon>Ascomycota</taxon>
        <taxon>Pezizomycotina</taxon>
        <taxon>Sordariomycetes</taxon>
        <taxon>Sordariomycetidae</taxon>
        <taxon>Sordariales</taxon>
        <taxon>Chaetomiaceae</taxon>
        <taxon>Chaetomium</taxon>
    </lineage>
</organism>
<keyword evidence="2" id="KW-1133">Transmembrane helix</keyword>
<proteinExistence type="predicted"/>
<feature type="transmembrane region" description="Helical" evidence="2">
    <location>
        <begin position="115"/>
        <end position="136"/>
    </location>
</feature>
<evidence type="ECO:0000256" key="2">
    <source>
        <dbReference type="SAM" id="Phobius"/>
    </source>
</evidence>
<feature type="region of interest" description="Disordered" evidence="1">
    <location>
        <begin position="1"/>
        <end position="108"/>
    </location>
</feature>
<keyword evidence="2" id="KW-0472">Membrane</keyword>
<dbReference type="RefSeq" id="XP_001219833.1">
    <property type="nucleotide sequence ID" value="XM_001219832.1"/>
</dbReference>
<dbReference type="GeneID" id="4387166"/>
<dbReference type="EMBL" id="CH408029">
    <property type="protein sequence ID" value="EAQ92377.1"/>
    <property type="molecule type" value="Genomic_DNA"/>
</dbReference>
<dbReference type="OrthoDB" id="4588340at2759"/>
<feature type="compositionally biased region" description="Basic residues" evidence="1">
    <location>
        <begin position="11"/>
        <end position="20"/>
    </location>
</feature>